<dbReference type="InterPro" id="IPR031811">
    <property type="entry name" value="ALGX/ALGJ_SGNH-like"/>
</dbReference>
<gene>
    <name evidence="9" type="ORF">GCM10023322_62930</name>
</gene>
<organism evidence="9 10">
    <name type="scientific">Rugosimonospora acidiphila</name>
    <dbReference type="NCBI Taxonomy" id="556531"/>
    <lineage>
        <taxon>Bacteria</taxon>
        <taxon>Bacillati</taxon>
        <taxon>Actinomycetota</taxon>
        <taxon>Actinomycetes</taxon>
        <taxon>Micromonosporales</taxon>
        <taxon>Micromonosporaceae</taxon>
        <taxon>Rugosimonospora</taxon>
    </lineage>
</organism>
<evidence type="ECO:0000259" key="8">
    <source>
        <dbReference type="Pfam" id="PF16822"/>
    </source>
</evidence>
<keyword evidence="4" id="KW-0732">Signal</keyword>
<feature type="domain" description="AlgX/AlgJ SGNH hydrolase-like" evidence="8">
    <location>
        <begin position="124"/>
        <end position="341"/>
    </location>
</feature>
<evidence type="ECO:0000256" key="4">
    <source>
        <dbReference type="ARBA" id="ARBA00022729"/>
    </source>
</evidence>
<comment type="pathway">
    <text evidence="2">Glycan biosynthesis; alginate biosynthesis.</text>
</comment>
<name>A0ABP9SJD6_9ACTN</name>
<evidence type="ECO:0000256" key="6">
    <source>
        <dbReference type="ARBA" id="ARBA00022841"/>
    </source>
</evidence>
<evidence type="ECO:0000313" key="10">
    <source>
        <dbReference type="Proteomes" id="UP001501570"/>
    </source>
</evidence>
<protein>
    <recommendedName>
        <fullName evidence="8">AlgX/AlgJ SGNH hydrolase-like domain-containing protein</fullName>
    </recommendedName>
</protein>
<reference evidence="10" key="1">
    <citation type="journal article" date="2019" name="Int. J. Syst. Evol. Microbiol.">
        <title>The Global Catalogue of Microorganisms (GCM) 10K type strain sequencing project: providing services to taxonomists for standard genome sequencing and annotation.</title>
        <authorList>
            <consortium name="The Broad Institute Genomics Platform"/>
            <consortium name="The Broad Institute Genome Sequencing Center for Infectious Disease"/>
            <person name="Wu L."/>
            <person name="Ma J."/>
        </authorList>
    </citation>
    <scope>NUCLEOTIDE SEQUENCE [LARGE SCALE GENOMIC DNA]</scope>
    <source>
        <strain evidence="10">JCM 18304</strain>
    </source>
</reference>
<keyword evidence="6" id="KW-0016">Alginate biosynthesis</keyword>
<evidence type="ECO:0000313" key="9">
    <source>
        <dbReference type="EMBL" id="GAA5195689.1"/>
    </source>
</evidence>
<keyword evidence="10" id="KW-1185">Reference proteome</keyword>
<keyword evidence="3" id="KW-0808">Transferase</keyword>
<evidence type="ECO:0000256" key="7">
    <source>
        <dbReference type="SAM" id="MobiDB-lite"/>
    </source>
</evidence>
<evidence type="ECO:0000256" key="2">
    <source>
        <dbReference type="ARBA" id="ARBA00005182"/>
    </source>
</evidence>
<accession>A0ABP9SJD6</accession>
<evidence type="ECO:0000256" key="5">
    <source>
        <dbReference type="ARBA" id="ARBA00022764"/>
    </source>
</evidence>
<keyword evidence="5" id="KW-0574">Periplasm</keyword>
<evidence type="ECO:0000256" key="1">
    <source>
        <dbReference type="ARBA" id="ARBA00004418"/>
    </source>
</evidence>
<sequence length="413" mass="44870">MTVSEKTHESERTANLTPARRRTVRRHRRPRRTRVNTAFAAGLAMLFFFGPNAVRLFGAHAAPIENRPLRPFPSPSAGWRFLPRLDDWAVDHLPLRDAAVRANGWVSEHVFRELSTRDAGSQEVLAGRDGWLFFKDDMRLRCSPAQPLDATLAQLDRLADLVTGLGHQFVVVVPPDKSAIEAGMLPASYPGRSCSVAANHAFWSRINGAPPVGYVDAYGPIAQVARQQGHAYYPTDTHWSPTAVAAYTRALVSRLDPGLLASTKFTTSGSQLKTTDLTKMIGMPKTEREPAVQVRRGGVTVHRVSETIAGYPAAHSTATTAGAPLFTPKTLILGDSFTEQSMETLAPFFADLTYANWNLADTDPGTAARLIRDSPVVVVEVVQREFEGGASPLLVAPMLDAVAAQLPTPAAHP</sequence>
<feature type="compositionally biased region" description="Basic and acidic residues" evidence="7">
    <location>
        <begin position="1"/>
        <end position="12"/>
    </location>
</feature>
<dbReference type="RefSeq" id="WP_345635760.1">
    <property type="nucleotide sequence ID" value="NZ_BAABJQ010000024.1"/>
</dbReference>
<proteinExistence type="predicted"/>
<dbReference type="Pfam" id="PF16822">
    <property type="entry name" value="ALGX"/>
    <property type="match status" value="1"/>
</dbReference>
<feature type="region of interest" description="Disordered" evidence="7">
    <location>
        <begin position="1"/>
        <end position="32"/>
    </location>
</feature>
<comment type="subcellular location">
    <subcellularLocation>
        <location evidence="1">Periplasm</location>
    </subcellularLocation>
</comment>
<evidence type="ECO:0000256" key="3">
    <source>
        <dbReference type="ARBA" id="ARBA00022679"/>
    </source>
</evidence>
<dbReference type="EMBL" id="BAABJQ010000024">
    <property type="protein sequence ID" value="GAA5195689.1"/>
    <property type="molecule type" value="Genomic_DNA"/>
</dbReference>
<comment type="caution">
    <text evidence="9">The sequence shown here is derived from an EMBL/GenBank/DDBJ whole genome shotgun (WGS) entry which is preliminary data.</text>
</comment>
<dbReference type="Proteomes" id="UP001501570">
    <property type="component" value="Unassembled WGS sequence"/>
</dbReference>
<feature type="compositionally biased region" description="Basic residues" evidence="7">
    <location>
        <begin position="19"/>
        <end position="32"/>
    </location>
</feature>